<dbReference type="AlphaFoldDB" id="A0A8H9KX80"/>
<reference evidence="1" key="2">
    <citation type="submission" date="2020-09" db="EMBL/GenBank/DDBJ databases">
        <authorList>
            <person name="Sun Q."/>
            <person name="Zhou Y."/>
        </authorList>
    </citation>
    <scope>NUCLEOTIDE SEQUENCE</scope>
    <source>
        <strain evidence="1">CGMCC 1.15966</strain>
    </source>
</reference>
<reference evidence="1" key="1">
    <citation type="journal article" date="2014" name="Int. J. Syst. Evol. Microbiol.">
        <title>Complete genome sequence of Corynebacterium casei LMG S-19264T (=DSM 44701T), isolated from a smear-ripened cheese.</title>
        <authorList>
            <consortium name="US DOE Joint Genome Institute (JGI-PGF)"/>
            <person name="Walter F."/>
            <person name="Albersmeier A."/>
            <person name="Kalinowski J."/>
            <person name="Ruckert C."/>
        </authorList>
    </citation>
    <scope>NUCLEOTIDE SEQUENCE</scope>
    <source>
        <strain evidence="1">CGMCC 1.15966</strain>
    </source>
</reference>
<comment type="caution">
    <text evidence="1">The sequence shown here is derived from an EMBL/GenBank/DDBJ whole genome shotgun (WGS) entry which is preliminary data.</text>
</comment>
<accession>A0A8H9KX80</accession>
<keyword evidence="2" id="KW-1185">Reference proteome</keyword>
<gene>
    <name evidence="1" type="ORF">GCM10011516_32290</name>
</gene>
<dbReference type="InterPro" id="IPR025921">
    <property type="entry name" value="HmuY"/>
</dbReference>
<proteinExistence type="predicted"/>
<name>A0A8H9KX80_9SPHI</name>
<evidence type="ECO:0000313" key="1">
    <source>
        <dbReference type="EMBL" id="GGE32087.1"/>
    </source>
</evidence>
<sequence>MNNISKLSSILLAGILGLSSCERDKSNPIPVIPPSDGSKLTLQGGEGGTDAANAVYIDLSTNTQTAIARNSWSLGFYSGGEFRVIINNQMGYSAIETSQTDIKATNSSNTDISKLAFDINASVMKNYDDTLGRIDRTVIAEIKANASENKVFLVNTVHGNSVDKANVWKVKINRGTANDYLLQYGKIDDANPQSLTIKKDAKQNFNFMAFTNGPVKVEPAKDEWDIVWNKSMYFTNMGTIAVPYFFSDLVFLNHLNKVSVSQIIFLDKEGKPNGNPNYEQFDSSKLSEVKFNSSRNAMASSWRNTLSVGVLKDRFYVIKDSQGNIYKLKFLVMGVKEDGGKRGYPEIEYKLVKSN</sequence>
<evidence type="ECO:0000313" key="2">
    <source>
        <dbReference type="Proteomes" id="UP000614460"/>
    </source>
</evidence>
<dbReference type="EMBL" id="BMKM01000012">
    <property type="protein sequence ID" value="GGE32087.1"/>
    <property type="molecule type" value="Genomic_DNA"/>
</dbReference>
<dbReference type="Pfam" id="PF14064">
    <property type="entry name" value="HmuY"/>
    <property type="match status" value="1"/>
</dbReference>
<organism evidence="1 2">
    <name type="scientific">Sphingobacterium cellulitidis</name>
    <dbReference type="NCBI Taxonomy" id="1768011"/>
    <lineage>
        <taxon>Bacteria</taxon>
        <taxon>Pseudomonadati</taxon>
        <taxon>Bacteroidota</taxon>
        <taxon>Sphingobacteriia</taxon>
        <taxon>Sphingobacteriales</taxon>
        <taxon>Sphingobacteriaceae</taxon>
        <taxon>Sphingobacterium</taxon>
    </lineage>
</organism>
<dbReference type="RefSeq" id="WP_182499601.1">
    <property type="nucleotide sequence ID" value="NZ_BMKM01000012.1"/>
</dbReference>
<evidence type="ECO:0008006" key="3">
    <source>
        <dbReference type="Google" id="ProtNLM"/>
    </source>
</evidence>
<dbReference type="PROSITE" id="PS51257">
    <property type="entry name" value="PROKAR_LIPOPROTEIN"/>
    <property type="match status" value="1"/>
</dbReference>
<dbReference type="CDD" id="cd12105">
    <property type="entry name" value="HmuY"/>
    <property type="match status" value="1"/>
</dbReference>
<dbReference type="Proteomes" id="UP000614460">
    <property type="component" value="Unassembled WGS sequence"/>
</dbReference>
<protein>
    <recommendedName>
        <fullName evidence="3">HmuY protein</fullName>
    </recommendedName>
</protein>